<dbReference type="SUPFAM" id="SSF47413">
    <property type="entry name" value="lambda repressor-like DNA-binding domains"/>
    <property type="match status" value="1"/>
</dbReference>
<accession>A0ABS4XW54</accession>
<name>A0ABS4XW54_9ACTN</name>
<evidence type="ECO:0000313" key="2">
    <source>
        <dbReference type="EMBL" id="MBP2400746.1"/>
    </source>
</evidence>
<dbReference type="Pfam" id="PF19054">
    <property type="entry name" value="DUF5753"/>
    <property type="match status" value="1"/>
</dbReference>
<dbReference type="InterPro" id="IPR001387">
    <property type="entry name" value="Cro/C1-type_HTH"/>
</dbReference>
<dbReference type="CDD" id="cd00093">
    <property type="entry name" value="HTH_XRE"/>
    <property type="match status" value="1"/>
</dbReference>
<reference evidence="2 3" key="1">
    <citation type="submission" date="2021-03" db="EMBL/GenBank/DDBJ databases">
        <title>Sequencing the genomes of 1000 actinobacteria strains.</title>
        <authorList>
            <person name="Klenk H.-P."/>
        </authorList>
    </citation>
    <scope>NUCLEOTIDE SEQUENCE [LARGE SCALE GENOMIC DNA]</scope>
    <source>
        <strain evidence="2 3">DSM 41480</strain>
    </source>
</reference>
<dbReference type="GeneID" id="91567110"/>
<feature type="domain" description="HTH cro/C1-type" evidence="1">
    <location>
        <begin position="17"/>
        <end position="70"/>
    </location>
</feature>
<dbReference type="InterPro" id="IPR010982">
    <property type="entry name" value="Lambda_DNA-bd_dom_sf"/>
</dbReference>
<dbReference type="Gene3D" id="1.10.260.40">
    <property type="entry name" value="lambda repressor-like DNA-binding domains"/>
    <property type="match status" value="1"/>
</dbReference>
<gene>
    <name evidence="2" type="ORF">JO379_000215</name>
</gene>
<evidence type="ECO:0000313" key="3">
    <source>
        <dbReference type="Proteomes" id="UP001519291"/>
    </source>
</evidence>
<evidence type="ECO:0000259" key="1">
    <source>
        <dbReference type="PROSITE" id="PS50943"/>
    </source>
</evidence>
<dbReference type="SMART" id="SM00530">
    <property type="entry name" value="HTH_XRE"/>
    <property type="match status" value="1"/>
</dbReference>
<keyword evidence="3" id="KW-1185">Reference proteome</keyword>
<dbReference type="Proteomes" id="UP001519291">
    <property type="component" value="Unassembled WGS sequence"/>
</dbReference>
<protein>
    <submittedName>
        <fullName evidence="2">Transcriptional regulator with XRE-family HTH domain</fullName>
    </submittedName>
</protein>
<dbReference type="EMBL" id="JAGIOH010000001">
    <property type="protein sequence ID" value="MBP2400746.1"/>
    <property type="molecule type" value="Genomic_DNA"/>
</dbReference>
<dbReference type="Pfam" id="PF13560">
    <property type="entry name" value="HTH_31"/>
    <property type="match status" value="1"/>
</dbReference>
<comment type="caution">
    <text evidence="2">The sequence shown here is derived from an EMBL/GenBank/DDBJ whole genome shotgun (WGS) entry which is preliminary data.</text>
</comment>
<dbReference type="InterPro" id="IPR043917">
    <property type="entry name" value="DUF5753"/>
</dbReference>
<dbReference type="PROSITE" id="PS50943">
    <property type="entry name" value="HTH_CROC1"/>
    <property type="match status" value="1"/>
</dbReference>
<organism evidence="2 3">
    <name type="scientific">Streptomyces syringium</name>
    <dbReference type="NCBI Taxonomy" id="76729"/>
    <lineage>
        <taxon>Bacteria</taxon>
        <taxon>Bacillati</taxon>
        <taxon>Actinomycetota</taxon>
        <taxon>Actinomycetes</taxon>
        <taxon>Kitasatosporales</taxon>
        <taxon>Streptomycetaceae</taxon>
        <taxon>Streptomyces</taxon>
    </lineage>
</organism>
<proteinExistence type="predicted"/>
<sequence>MSSPPPAAAALVVGVYLRYLRCRAGKVQQDAADATGCSVATISRMERAEALPPEGDLGTLLRLYNRYSAWELEGLKHLLAQARPRQACHRAGDVAPGWRVRLFGVEREAISMRVYSSLMVPGMFQAPAYAQALVRRHGGLIVDPDLSAVTARPAPRGHPSGCRVEIVLEEAALRSATWGPGVVAGQCWWLRRAADLEQVEVRFLSPEQGLSVPPGNLAELTLPGGQLLFVQESLAVDDSNSGDSSLHTVLDGLWAQAGSAEEGLAVLREIEDRCGEEE</sequence>
<dbReference type="RefSeq" id="WP_209513333.1">
    <property type="nucleotide sequence ID" value="NZ_JAGIOH010000001.1"/>
</dbReference>